<evidence type="ECO:0000313" key="2">
    <source>
        <dbReference type="Proteomes" id="UP000070089"/>
    </source>
</evidence>
<dbReference type="AlphaFoldDB" id="A0A132P0P8"/>
<dbReference type="InterPro" id="IPR053729">
    <property type="entry name" value="MAD2L1BP_domain_sf"/>
</dbReference>
<proteinExistence type="predicted"/>
<dbReference type="EMBL" id="JXTI01000001">
    <property type="protein sequence ID" value="KWX15884.1"/>
    <property type="molecule type" value="Genomic_DNA"/>
</dbReference>
<accession>A0A132P0P8</accession>
<evidence type="ECO:0000313" key="1">
    <source>
        <dbReference type="EMBL" id="KWX15884.1"/>
    </source>
</evidence>
<protein>
    <submittedName>
        <fullName evidence="1">Uncharacterized protein</fullName>
    </submittedName>
</protein>
<name>A0A132P0P8_GIAIN</name>
<sequence>MDQHVSTLPLKNAVPAEVYPNLVITLVSYLLYVTGQVPTLIDPALEIAEQMPSNDRAIGRQMRQLYSSLRSCRGRIAETVDKLLPVLQASRLYVTAALLFGPSIASPRRVFLLQVPIYSYAGPLMAGNKPVEAGDYMRMLGREILRLQLSTDLQPYRCYPLLCEDVTSVAISPPAVIELGLATLASNLNKYERRALGSNKKTVSSHVIRFLMNEDINHQQTLEVSEASLAKLRLLGSIRGFATFVNESDNEDTGAM</sequence>
<organism evidence="1 2">
    <name type="scientific">Giardia duodenalis assemblage B</name>
    <dbReference type="NCBI Taxonomy" id="1394984"/>
    <lineage>
        <taxon>Eukaryota</taxon>
        <taxon>Metamonada</taxon>
        <taxon>Diplomonadida</taxon>
        <taxon>Hexamitidae</taxon>
        <taxon>Giardiinae</taxon>
        <taxon>Giardia</taxon>
    </lineage>
</organism>
<dbReference type="VEuPathDB" id="GiardiaDB:QR46_0022"/>
<dbReference type="OrthoDB" id="6334764at2759"/>
<reference evidence="1 2" key="1">
    <citation type="journal article" date="2015" name="Mol. Biochem. Parasitol.">
        <title>Identification of polymorphic genes for use in assemblage B genotyping assays through comparative genomics of multiple assemblage B Giardia duodenalis isolates.</title>
        <authorList>
            <person name="Wielinga C."/>
            <person name="Thompson R.C."/>
            <person name="Monis P."/>
            <person name="Ryan U."/>
        </authorList>
    </citation>
    <scope>NUCLEOTIDE SEQUENCE [LARGE SCALE GENOMIC DNA]</scope>
    <source>
        <strain evidence="1 2">BAH15c1</strain>
    </source>
</reference>
<comment type="caution">
    <text evidence="1">The sequence shown here is derived from an EMBL/GenBank/DDBJ whole genome shotgun (WGS) entry which is preliminary data.</text>
</comment>
<dbReference type="Gene3D" id="3.30.900.20">
    <property type="match status" value="1"/>
</dbReference>
<gene>
    <name evidence="1" type="ORF">QR46_0022</name>
</gene>
<dbReference type="Proteomes" id="UP000070089">
    <property type="component" value="Unassembled WGS sequence"/>
</dbReference>